<dbReference type="NCBIfam" id="TIGR04256">
    <property type="entry name" value="GxxExxY"/>
    <property type="match status" value="1"/>
</dbReference>
<protein>
    <submittedName>
        <fullName evidence="1">GxxExxY protein</fullName>
    </submittedName>
</protein>
<name>A0A2H0PTD1_9BACT</name>
<evidence type="ECO:0000313" key="1">
    <source>
        <dbReference type="EMBL" id="PIR25311.1"/>
    </source>
</evidence>
<accession>A0A2H0PTD1</accession>
<comment type="caution">
    <text evidence="1">The sequence shown here is derived from an EMBL/GenBank/DDBJ whole genome shotgun (WGS) entry which is preliminary data.</text>
</comment>
<dbReference type="Proteomes" id="UP000236846">
    <property type="component" value="Unassembled WGS sequence"/>
</dbReference>
<proteinExistence type="predicted"/>
<sequence>MKTNKVQDFLYEEESFKIRGACFDVYNVLGGGIKENIIQRALKAELESRGLAIDNQTRIDIKYKNEKIGVYIPDLVLNNKIIIELKSKPFITKEDEKQFWGYLKSSKHKLGFLINFGPNKLTIKRLIHTNKSVSA</sequence>
<dbReference type="InterPro" id="IPR026350">
    <property type="entry name" value="GxxExxY"/>
</dbReference>
<dbReference type="EMBL" id="PCXE01000062">
    <property type="protein sequence ID" value="PIR25311.1"/>
    <property type="molecule type" value="Genomic_DNA"/>
</dbReference>
<dbReference type="AlphaFoldDB" id="A0A2H0PTD1"/>
<gene>
    <name evidence="1" type="ORF">COV41_03170</name>
</gene>
<dbReference type="Pfam" id="PF13366">
    <property type="entry name" value="PDDEXK_3"/>
    <property type="match status" value="1"/>
</dbReference>
<reference evidence="1 2" key="1">
    <citation type="submission" date="2017-09" db="EMBL/GenBank/DDBJ databases">
        <title>Depth-based differentiation of microbial function through sediment-hosted aquifers and enrichment of novel symbionts in the deep terrestrial subsurface.</title>
        <authorList>
            <person name="Probst A.J."/>
            <person name="Ladd B."/>
            <person name="Jarett J.K."/>
            <person name="Geller-Mcgrath D.E."/>
            <person name="Sieber C.M."/>
            <person name="Emerson J.B."/>
            <person name="Anantharaman K."/>
            <person name="Thomas B.C."/>
            <person name="Malmstrom R."/>
            <person name="Stieglmeier M."/>
            <person name="Klingl A."/>
            <person name="Woyke T."/>
            <person name="Ryan C.M."/>
            <person name="Banfield J.F."/>
        </authorList>
    </citation>
    <scope>NUCLEOTIDE SEQUENCE [LARGE SCALE GENOMIC DNA]</scope>
    <source>
        <strain evidence="1">CG11_big_fil_rev_8_21_14_0_20_43_10</strain>
    </source>
</reference>
<organism evidence="1 2">
    <name type="scientific">Candidatus Brennerbacteria bacterium CG11_big_fil_rev_8_21_14_0_20_43_10</name>
    <dbReference type="NCBI Taxonomy" id="1974523"/>
    <lineage>
        <taxon>Bacteria</taxon>
        <taxon>Candidatus Brenneribacteriota</taxon>
    </lineage>
</organism>
<evidence type="ECO:0000313" key="2">
    <source>
        <dbReference type="Proteomes" id="UP000236846"/>
    </source>
</evidence>